<dbReference type="Gene3D" id="3.20.20.80">
    <property type="entry name" value="Glycosidases"/>
    <property type="match status" value="1"/>
</dbReference>
<reference evidence="3" key="2">
    <citation type="submission" date="2021-01" db="UniProtKB">
        <authorList>
            <consortium name="EnsemblPlants"/>
        </authorList>
    </citation>
    <scope>IDENTIFICATION</scope>
</reference>
<dbReference type="SUPFAM" id="SSF51445">
    <property type="entry name" value="(Trans)glycosidases"/>
    <property type="match status" value="1"/>
</dbReference>
<name>A0A7N2LCV1_QUELO</name>
<dbReference type="GO" id="GO:0005975">
    <property type="term" value="P:carbohydrate metabolic process"/>
    <property type="evidence" value="ECO:0007669"/>
    <property type="project" value="InterPro"/>
</dbReference>
<keyword evidence="4" id="KW-1185">Reference proteome</keyword>
<protein>
    <submittedName>
        <fullName evidence="3">Uncharacterized protein</fullName>
    </submittedName>
</protein>
<dbReference type="GO" id="GO:0008422">
    <property type="term" value="F:beta-glucosidase activity"/>
    <property type="evidence" value="ECO:0007669"/>
    <property type="project" value="TreeGrafter"/>
</dbReference>
<evidence type="ECO:0000313" key="3">
    <source>
        <dbReference type="EnsemblPlants" id="QL04p003979:mrna"/>
    </source>
</evidence>
<dbReference type="Proteomes" id="UP000594261">
    <property type="component" value="Chromosome 4"/>
</dbReference>
<dbReference type="AlphaFoldDB" id="A0A7N2LCV1"/>
<dbReference type="InterPro" id="IPR017853">
    <property type="entry name" value="GH"/>
</dbReference>
<dbReference type="InParanoid" id="A0A7N2LCV1"/>
<dbReference type="OMA" id="PSIFVEY"/>
<proteinExistence type="inferred from homology"/>
<sequence length="229" mass="26061">MQGNIALMKEIGLDFFRFSISWTRILPRGKISGGVNQEGITFYNNLINELLSQGLKPLITLFHWDVPQALEQEYGRFLSQNIVDDYCNYVDVCFKEFGDRVKYWVTINEPNIFTIGGYITGVDALGRCSNYIGNCTYGNSGTEPYIMGHNLLLSHAIAVKLYKEKYQVSQMGEIGITVQSYWNLPKYQTVASIKAAFRGLDFRFGWFVDPIIFGGYPKTMRVLVGTRLP</sequence>
<organism evidence="3 4">
    <name type="scientific">Quercus lobata</name>
    <name type="common">Valley oak</name>
    <dbReference type="NCBI Taxonomy" id="97700"/>
    <lineage>
        <taxon>Eukaryota</taxon>
        <taxon>Viridiplantae</taxon>
        <taxon>Streptophyta</taxon>
        <taxon>Embryophyta</taxon>
        <taxon>Tracheophyta</taxon>
        <taxon>Spermatophyta</taxon>
        <taxon>Magnoliopsida</taxon>
        <taxon>eudicotyledons</taxon>
        <taxon>Gunneridae</taxon>
        <taxon>Pentapetalae</taxon>
        <taxon>rosids</taxon>
        <taxon>fabids</taxon>
        <taxon>Fagales</taxon>
        <taxon>Fagaceae</taxon>
        <taxon>Quercus</taxon>
    </lineage>
</organism>
<dbReference type="Gramene" id="QL04p003979:mrna">
    <property type="protein sequence ID" value="QL04p003979:mrna"/>
    <property type="gene ID" value="QL04p003979"/>
</dbReference>
<dbReference type="Pfam" id="PF00232">
    <property type="entry name" value="Glyco_hydro_1"/>
    <property type="match status" value="1"/>
</dbReference>
<dbReference type="EnsemblPlants" id="QL04p003979:mrna">
    <property type="protein sequence ID" value="QL04p003979:mrna"/>
    <property type="gene ID" value="QL04p003979"/>
</dbReference>
<dbReference type="PANTHER" id="PTHR10353">
    <property type="entry name" value="GLYCOSYL HYDROLASE"/>
    <property type="match status" value="1"/>
</dbReference>
<dbReference type="EMBL" id="LRBV02000004">
    <property type="status" value="NOT_ANNOTATED_CDS"/>
    <property type="molecule type" value="Genomic_DNA"/>
</dbReference>
<evidence type="ECO:0000313" key="4">
    <source>
        <dbReference type="Proteomes" id="UP000594261"/>
    </source>
</evidence>
<evidence type="ECO:0000256" key="1">
    <source>
        <dbReference type="ARBA" id="ARBA00010838"/>
    </source>
</evidence>
<dbReference type="PANTHER" id="PTHR10353:SF44">
    <property type="entry name" value="BETA-GLUCOSIDASE 17"/>
    <property type="match status" value="1"/>
</dbReference>
<accession>A0A7N2LCV1</accession>
<comment type="similarity">
    <text evidence="1 2">Belongs to the glycosyl hydrolase 1 family.</text>
</comment>
<reference evidence="3 4" key="1">
    <citation type="journal article" date="2016" name="G3 (Bethesda)">
        <title>First Draft Assembly and Annotation of the Genome of a California Endemic Oak Quercus lobata Nee (Fagaceae).</title>
        <authorList>
            <person name="Sork V.L."/>
            <person name="Fitz-Gibbon S.T."/>
            <person name="Puiu D."/>
            <person name="Crepeau M."/>
            <person name="Gugger P.F."/>
            <person name="Sherman R."/>
            <person name="Stevens K."/>
            <person name="Langley C.H."/>
            <person name="Pellegrini M."/>
            <person name="Salzberg S.L."/>
        </authorList>
    </citation>
    <scope>NUCLEOTIDE SEQUENCE [LARGE SCALE GENOMIC DNA]</scope>
    <source>
        <strain evidence="3 4">cv. SW786</strain>
    </source>
</reference>
<dbReference type="InterPro" id="IPR001360">
    <property type="entry name" value="Glyco_hydro_1"/>
</dbReference>
<evidence type="ECO:0000256" key="2">
    <source>
        <dbReference type="RuleBase" id="RU003690"/>
    </source>
</evidence>